<dbReference type="InParanoid" id="E9HLS5"/>
<evidence type="ECO:0000313" key="3">
    <source>
        <dbReference type="Proteomes" id="UP000000305"/>
    </source>
</evidence>
<accession>E9HLS5</accession>
<dbReference type="HOGENOM" id="CLU_2924923_0_0_1"/>
<keyword evidence="3" id="KW-1185">Reference proteome</keyword>
<evidence type="ECO:0000256" key="1">
    <source>
        <dbReference type="SAM" id="MobiDB-lite"/>
    </source>
</evidence>
<protein>
    <submittedName>
        <fullName evidence="2">Uncharacterized protein</fullName>
    </submittedName>
</protein>
<evidence type="ECO:0000313" key="2">
    <source>
        <dbReference type="EMBL" id="EFX67309.1"/>
    </source>
</evidence>
<organism evidence="2 3">
    <name type="scientific">Daphnia pulex</name>
    <name type="common">Water flea</name>
    <dbReference type="NCBI Taxonomy" id="6669"/>
    <lineage>
        <taxon>Eukaryota</taxon>
        <taxon>Metazoa</taxon>
        <taxon>Ecdysozoa</taxon>
        <taxon>Arthropoda</taxon>
        <taxon>Crustacea</taxon>
        <taxon>Branchiopoda</taxon>
        <taxon>Diplostraca</taxon>
        <taxon>Cladocera</taxon>
        <taxon>Anomopoda</taxon>
        <taxon>Daphniidae</taxon>
        <taxon>Daphnia</taxon>
    </lineage>
</organism>
<feature type="region of interest" description="Disordered" evidence="1">
    <location>
        <begin position="1"/>
        <end position="25"/>
    </location>
</feature>
<dbReference type="AlphaFoldDB" id="E9HLS5"/>
<sequence length="61" mass="6950">MTDHPPDSDDLTPTGKQDLASDDSSQAYGADHRLYFLVNGLQEVRHAFDKMRNRTRVSQML</sequence>
<dbReference type="EMBL" id="GL732681">
    <property type="protein sequence ID" value="EFX67309.1"/>
    <property type="molecule type" value="Genomic_DNA"/>
</dbReference>
<gene>
    <name evidence="2" type="ORF">DAPPUDRAFT_261841</name>
</gene>
<dbReference type="KEGG" id="dpx:DAPPUDRAFT_261841"/>
<proteinExistence type="predicted"/>
<reference evidence="2 3" key="1">
    <citation type="journal article" date="2011" name="Science">
        <title>The ecoresponsive genome of Daphnia pulex.</title>
        <authorList>
            <person name="Colbourne J.K."/>
            <person name="Pfrender M.E."/>
            <person name="Gilbert D."/>
            <person name="Thomas W.K."/>
            <person name="Tucker A."/>
            <person name="Oakley T.H."/>
            <person name="Tokishita S."/>
            <person name="Aerts A."/>
            <person name="Arnold G.J."/>
            <person name="Basu M.K."/>
            <person name="Bauer D.J."/>
            <person name="Caceres C.E."/>
            <person name="Carmel L."/>
            <person name="Casola C."/>
            <person name="Choi J.H."/>
            <person name="Detter J.C."/>
            <person name="Dong Q."/>
            <person name="Dusheyko S."/>
            <person name="Eads B.D."/>
            <person name="Frohlich T."/>
            <person name="Geiler-Samerotte K.A."/>
            <person name="Gerlach D."/>
            <person name="Hatcher P."/>
            <person name="Jogdeo S."/>
            <person name="Krijgsveld J."/>
            <person name="Kriventseva E.V."/>
            <person name="Kultz D."/>
            <person name="Laforsch C."/>
            <person name="Lindquist E."/>
            <person name="Lopez J."/>
            <person name="Manak J.R."/>
            <person name="Muller J."/>
            <person name="Pangilinan J."/>
            <person name="Patwardhan R.P."/>
            <person name="Pitluck S."/>
            <person name="Pritham E.J."/>
            <person name="Rechtsteiner A."/>
            <person name="Rho M."/>
            <person name="Rogozin I.B."/>
            <person name="Sakarya O."/>
            <person name="Salamov A."/>
            <person name="Schaack S."/>
            <person name="Shapiro H."/>
            <person name="Shiga Y."/>
            <person name="Skalitzky C."/>
            <person name="Smith Z."/>
            <person name="Souvorov A."/>
            <person name="Sung W."/>
            <person name="Tang Z."/>
            <person name="Tsuchiya D."/>
            <person name="Tu H."/>
            <person name="Vos H."/>
            <person name="Wang M."/>
            <person name="Wolf Y.I."/>
            <person name="Yamagata H."/>
            <person name="Yamada T."/>
            <person name="Ye Y."/>
            <person name="Shaw J.R."/>
            <person name="Andrews J."/>
            <person name="Crease T.J."/>
            <person name="Tang H."/>
            <person name="Lucas S.M."/>
            <person name="Robertson H.M."/>
            <person name="Bork P."/>
            <person name="Koonin E.V."/>
            <person name="Zdobnov E.M."/>
            <person name="Grigoriev I.V."/>
            <person name="Lynch M."/>
            <person name="Boore J.L."/>
        </authorList>
    </citation>
    <scope>NUCLEOTIDE SEQUENCE [LARGE SCALE GENOMIC DNA]</scope>
</reference>
<name>E9HLS5_DAPPU</name>
<dbReference type="Proteomes" id="UP000000305">
    <property type="component" value="Unassembled WGS sequence"/>
</dbReference>